<protein>
    <submittedName>
        <fullName evidence="2">Uncharacterized protein</fullName>
    </submittedName>
</protein>
<evidence type="ECO:0000256" key="1">
    <source>
        <dbReference type="SAM" id="MobiDB-lite"/>
    </source>
</evidence>
<accession>A0A8J7FE69</accession>
<organism evidence="2 3">
    <name type="scientific">Pontibacterium sinense</name>
    <dbReference type="NCBI Taxonomy" id="2781979"/>
    <lineage>
        <taxon>Bacteria</taxon>
        <taxon>Pseudomonadati</taxon>
        <taxon>Pseudomonadota</taxon>
        <taxon>Gammaproteobacteria</taxon>
        <taxon>Oceanospirillales</taxon>
        <taxon>Oceanospirillaceae</taxon>
        <taxon>Pontibacterium</taxon>
    </lineage>
</organism>
<dbReference type="AlphaFoldDB" id="A0A8J7FE69"/>
<comment type="caution">
    <text evidence="2">The sequence shown here is derived from an EMBL/GenBank/DDBJ whole genome shotgun (WGS) entry which is preliminary data.</text>
</comment>
<feature type="region of interest" description="Disordered" evidence="1">
    <location>
        <begin position="1"/>
        <end position="20"/>
    </location>
</feature>
<reference evidence="2" key="1">
    <citation type="submission" date="2020-10" db="EMBL/GenBank/DDBJ databases">
        <title>Bacterium isolated from coastal waters sediment.</title>
        <authorList>
            <person name="Chen R.-J."/>
            <person name="Lu D.-C."/>
            <person name="Zhu K.-L."/>
            <person name="Du Z.-J."/>
        </authorList>
    </citation>
    <scope>NUCLEOTIDE SEQUENCE</scope>
    <source>
        <strain evidence="2">N1Y112</strain>
    </source>
</reference>
<evidence type="ECO:0000313" key="3">
    <source>
        <dbReference type="Proteomes" id="UP000640333"/>
    </source>
</evidence>
<name>A0A8J7FE69_9GAMM</name>
<evidence type="ECO:0000313" key="2">
    <source>
        <dbReference type="EMBL" id="MBE9397789.1"/>
    </source>
</evidence>
<proteinExistence type="predicted"/>
<dbReference type="Proteomes" id="UP000640333">
    <property type="component" value="Unassembled WGS sequence"/>
</dbReference>
<gene>
    <name evidence="2" type="ORF">IOQ59_11025</name>
</gene>
<dbReference type="EMBL" id="JADEYS010000010">
    <property type="protein sequence ID" value="MBE9397789.1"/>
    <property type="molecule type" value="Genomic_DNA"/>
</dbReference>
<keyword evidence="3" id="KW-1185">Reference proteome</keyword>
<sequence length="104" mass="11625">MSDEFEGAASPEKNDFVNKAGKTPAEEVELLLMVGGQISGRKENYSKSQTYYLHNTIDEWIRTSGKAEGNLQVIVNYLLKRGIEAVEKEGRQVMINASKFKGLE</sequence>
<dbReference type="RefSeq" id="WP_193953345.1">
    <property type="nucleotide sequence ID" value="NZ_JADEYS010000010.1"/>
</dbReference>